<keyword evidence="3" id="KW-0378">Hydrolase</keyword>
<dbReference type="CDD" id="cd16029">
    <property type="entry name" value="4-S"/>
    <property type="match status" value="1"/>
</dbReference>
<dbReference type="SUPFAM" id="SSF53649">
    <property type="entry name" value="Alkaline phosphatase-like"/>
    <property type="match status" value="1"/>
</dbReference>
<evidence type="ECO:0000256" key="1">
    <source>
        <dbReference type="ARBA" id="ARBA00008779"/>
    </source>
</evidence>
<gene>
    <name evidence="6" type="ORF">EWE74_17100</name>
</gene>
<organism evidence="6 7">
    <name type="scientific">Sphingobacterium corticibacterium</name>
    <dbReference type="NCBI Taxonomy" id="2484746"/>
    <lineage>
        <taxon>Bacteria</taxon>
        <taxon>Pseudomonadati</taxon>
        <taxon>Bacteroidota</taxon>
        <taxon>Sphingobacteriia</taxon>
        <taxon>Sphingobacteriales</taxon>
        <taxon>Sphingobacteriaceae</taxon>
        <taxon>Sphingobacterium</taxon>
    </lineage>
</organism>
<dbReference type="Gene3D" id="3.40.720.10">
    <property type="entry name" value="Alkaline Phosphatase, subunit A"/>
    <property type="match status" value="1"/>
</dbReference>
<dbReference type="PROSITE" id="PS00523">
    <property type="entry name" value="SULFATASE_1"/>
    <property type="match status" value="1"/>
</dbReference>
<accession>A0A4Q6XFU2</accession>
<dbReference type="GO" id="GO:0004065">
    <property type="term" value="F:arylsulfatase activity"/>
    <property type="evidence" value="ECO:0007669"/>
    <property type="project" value="TreeGrafter"/>
</dbReference>
<proteinExistence type="inferred from homology"/>
<dbReference type="PANTHER" id="PTHR42693">
    <property type="entry name" value="ARYLSULFATASE FAMILY MEMBER"/>
    <property type="match status" value="1"/>
</dbReference>
<evidence type="ECO:0000256" key="3">
    <source>
        <dbReference type="ARBA" id="ARBA00022801"/>
    </source>
</evidence>
<keyword evidence="4" id="KW-0106">Calcium</keyword>
<dbReference type="Proteomes" id="UP000292855">
    <property type="component" value="Unassembled WGS sequence"/>
</dbReference>
<protein>
    <submittedName>
        <fullName evidence="6">Arylsulfatase</fullName>
    </submittedName>
</protein>
<sequence length="469" mass="52001">MKNIPNYLKQIVLLLPLIMFNKAFGQVSKKPNIVIIVADDLGWNDVGFRNPDIISPNLDDLASKGVELSRFYVASICSPTRAGLLTGKYPDRFGIRDNVIRPNFVGGLPLEEQTLADILAHAGYPNRGAFGKWHLGHSDTRYHPLNRGFTTFYGHYNGALDYFSHEREGQVDWHMDFEPSKDIGYTVDLVSNEASRFISKSAKEGKPFLAYVAFNGVHGPLQAKAEDLLVNGFDPTKGVHGDQQTIHGKGNDIRQTFKALVTSLDRGVGHILSTIEQADIADNTIIWFLSDNGGTPKVGGSNLPLRGNKNTEWEGGVRSTSLVYWKGKVEGGKQIDQVLSFVDVVPTIGFLAGAELPPNLDGVNIQPALEGKAIDSRVLFLGREALVADNWKVNKGELFNLDTDPYEKEDVAKQNPNVFKKLDACLKEFQKIVLPFSLLKQPDHWQPPVDWKVPDFKTTDKSNVPQPVK</sequence>
<feature type="domain" description="Sulfatase N-terminal" evidence="5">
    <location>
        <begin position="31"/>
        <end position="353"/>
    </location>
</feature>
<evidence type="ECO:0000313" key="7">
    <source>
        <dbReference type="Proteomes" id="UP000292855"/>
    </source>
</evidence>
<evidence type="ECO:0000256" key="4">
    <source>
        <dbReference type="ARBA" id="ARBA00022837"/>
    </source>
</evidence>
<keyword evidence="2" id="KW-0479">Metal-binding</keyword>
<comment type="caution">
    <text evidence="6">The sequence shown here is derived from an EMBL/GenBank/DDBJ whole genome shotgun (WGS) entry which is preliminary data.</text>
</comment>
<dbReference type="InterPro" id="IPR024607">
    <property type="entry name" value="Sulfatase_CS"/>
</dbReference>
<dbReference type="OrthoDB" id="9764377at2"/>
<evidence type="ECO:0000259" key="5">
    <source>
        <dbReference type="Pfam" id="PF00884"/>
    </source>
</evidence>
<evidence type="ECO:0000313" key="6">
    <source>
        <dbReference type="EMBL" id="RZF58333.1"/>
    </source>
</evidence>
<dbReference type="PANTHER" id="PTHR42693:SF27">
    <property type="entry name" value="ARYLSULFATASE B [PRECURSOR]"/>
    <property type="match status" value="1"/>
</dbReference>
<dbReference type="InterPro" id="IPR000917">
    <property type="entry name" value="Sulfatase_N"/>
</dbReference>
<name>A0A4Q6XFU2_9SPHI</name>
<dbReference type="RefSeq" id="WP_130142883.1">
    <property type="nucleotide sequence ID" value="NZ_SGIT01000004.1"/>
</dbReference>
<dbReference type="InterPro" id="IPR017850">
    <property type="entry name" value="Alkaline_phosphatase_core_sf"/>
</dbReference>
<dbReference type="Pfam" id="PF00884">
    <property type="entry name" value="Sulfatase"/>
    <property type="match status" value="1"/>
</dbReference>
<evidence type="ECO:0000256" key="2">
    <source>
        <dbReference type="ARBA" id="ARBA00022723"/>
    </source>
</evidence>
<dbReference type="InterPro" id="IPR050738">
    <property type="entry name" value="Sulfatase"/>
</dbReference>
<dbReference type="EMBL" id="SGIT01000004">
    <property type="protein sequence ID" value="RZF58333.1"/>
    <property type="molecule type" value="Genomic_DNA"/>
</dbReference>
<comment type="similarity">
    <text evidence="1">Belongs to the sulfatase family.</text>
</comment>
<reference evidence="6 7" key="1">
    <citation type="submission" date="2019-02" db="EMBL/GenBank/DDBJ databases">
        <authorList>
            <person name="Li Y."/>
        </authorList>
    </citation>
    <scope>NUCLEOTIDE SEQUENCE [LARGE SCALE GENOMIC DNA]</scope>
    <source>
        <strain evidence="6 7">30C10-4-7</strain>
    </source>
</reference>
<keyword evidence="7" id="KW-1185">Reference proteome</keyword>
<dbReference type="AlphaFoldDB" id="A0A4Q6XFU2"/>
<dbReference type="GO" id="GO:0046872">
    <property type="term" value="F:metal ion binding"/>
    <property type="evidence" value="ECO:0007669"/>
    <property type="project" value="UniProtKB-KW"/>
</dbReference>